<keyword evidence="3" id="KW-1185">Reference proteome</keyword>
<sequence length="119" mass="12871">MLKFNRMLLATALMVSVYAPPSQAEGYVSDVSAKFTRGFANLFTGIGEVPKNIAYVSDKTNPIAGGPGGLVLGTLHTLGRTATGIFDVITSPLPTDSLVQSEYVWEDFDQPTTYFNFDQ</sequence>
<dbReference type="eggNOG" id="ENOG5033DM8">
    <property type="taxonomic scope" value="Bacteria"/>
</dbReference>
<dbReference type="AlphaFoldDB" id="H8GGA3"/>
<reference evidence="2 3" key="1">
    <citation type="journal article" date="2013" name="Genome Announc.">
        <title>Genome Sequence of the Obligate Gammaproteobacterial Methanotroph Methylomicrobium album Strain BG8.</title>
        <authorList>
            <person name="Kits K.D."/>
            <person name="Kalyuzhnaya M.G."/>
            <person name="Klotz M.G."/>
            <person name="Jetten M.S."/>
            <person name="Op den Camp H.J."/>
            <person name="Vuilleumier S."/>
            <person name="Bringel F."/>
            <person name="Dispirito A.A."/>
            <person name="Murrell J.C."/>
            <person name="Bruce D."/>
            <person name="Cheng J.F."/>
            <person name="Copeland A."/>
            <person name="Goodwin L."/>
            <person name="Hauser L."/>
            <person name="Lajus A."/>
            <person name="Land M.L."/>
            <person name="Lapidus A."/>
            <person name="Lucas S."/>
            <person name="Medigue C."/>
            <person name="Pitluck S."/>
            <person name="Woyke T."/>
            <person name="Zeytun A."/>
            <person name="Stein L.Y."/>
        </authorList>
    </citation>
    <scope>NUCLEOTIDE SEQUENCE [LARGE SCALE GENOMIC DNA]</scope>
    <source>
        <strain evidence="2 3">BG8</strain>
    </source>
</reference>
<protein>
    <submittedName>
        <fullName evidence="2">Putative exosortase-affiliated protein, TIGR04073 family</fullName>
    </submittedName>
</protein>
<dbReference type="NCBIfam" id="TIGR04073">
    <property type="entry name" value="exo_TIGR04073"/>
    <property type="match status" value="1"/>
</dbReference>
<organism evidence="2 3">
    <name type="scientific">Methylomicrobium album BG8</name>
    <dbReference type="NCBI Taxonomy" id="686340"/>
    <lineage>
        <taxon>Bacteria</taxon>
        <taxon>Pseudomonadati</taxon>
        <taxon>Pseudomonadota</taxon>
        <taxon>Gammaproteobacteria</taxon>
        <taxon>Methylococcales</taxon>
        <taxon>Methylococcaceae</taxon>
        <taxon>Methylomicrobium</taxon>
    </lineage>
</organism>
<feature type="signal peptide" evidence="1">
    <location>
        <begin position="1"/>
        <end position="24"/>
    </location>
</feature>
<dbReference type="RefSeq" id="WP_005374363.1">
    <property type="nucleotide sequence ID" value="NZ_CM001475.1"/>
</dbReference>
<keyword evidence="1" id="KW-0732">Signal</keyword>
<dbReference type="InterPro" id="IPR023824">
    <property type="entry name" value="CHP04073_exosortase-affil"/>
</dbReference>
<name>H8GGA3_METAL</name>
<evidence type="ECO:0000313" key="3">
    <source>
        <dbReference type="Proteomes" id="UP000005090"/>
    </source>
</evidence>
<evidence type="ECO:0000313" key="2">
    <source>
        <dbReference type="EMBL" id="EIC31183.1"/>
    </source>
</evidence>
<dbReference type="Proteomes" id="UP000005090">
    <property type="component" value="Chromosome"/>
</dbReference>
<evidence type="ECO:0000256" key="1">
    <source>
        <dbReference type="SAM" id="SignalP"/>
    </source>
</evidence>
<proteinExistence type="predicted"/>
<accession>H8GGA3</accession>
<dbReference type="EMBL" id="CM001475">
    <property type="protein sequence ID" value="EIC31183.1"/>
    <property type="molecule type" value="Genomic_DNA"/>
</dbReference>
<dbReference type="HOGENOM" id="CLU_147355_1_0_6"/>
<feature type="chain" id="PRO_5003612164" evidence="1">
    <location>
        <begin position="25"/>
        <end position="119"/>
    </location>
</feature>
<gene>
    <name evidence="2" type="ORF">Metal_3535</name>
</gene>